<dbReference type="EMBL" id="RFFI01000025">
    <property type="protein sequence ID" value="RMI12975.1"/>
    <property type="molecule type" value="Genomic_DNA"/>
</dbReference>
<accession>A0A3M2JQG3</accession>
<gene>
    <name evidence="1" type="ORF">EBM89_06465</name>
</gene>
<evidence type="ECO:0000313" key="1">
    <source>
        <dbReference type="EMBL" id="RMI12975.1"/>
    </source>
</evidence>
<keyword evidence="2" id="KW-1185">Reference proteome</keyword>
<sequence length="120" mass="12640">MDTCPTWCVVLHAEDDHPHDRVHMSDSMSVRVRQLLGATGAAGAAVSPFAERDAPAPVTSPERADATATADLAVTVHRRDGAGTTWLYAGDGAVQSLELTADSWAHLLPAVDRALTLARA</sequence>
<comment type="caution">
    <text evidence="1">The sequence shown here is derived from an EMBL/GenBank/DDBJ whole genome shotgun (WGS) entry which is preliminary data.</text>
</comment>
<proteinExistence type="predicted"/>
<protein>
    <submittedName>
        <fullName evidence="1">Uncharacterized protein</fullName>
    </submittedName>
</protein>
<name>A0A3M2JQG3_9CELL</name>
<dbReference type="Pfam" id="PF21848">
    <property type="entry name" value="DUF6907"/>
    <property type="match status" value="1"/>
</dbReference>
<dbReference type="InterPro" id="IPR054202">
    <property type="entry name" value="DUF6907"/>
</dbReference>
<dbReference type="AlphaFoldDB" id="A0A3M2JQG3"/>
<dbReference type="Proteomes" id="UP000269289">
    <property type="component" value="Unassembled WGS sequence"/>
</dbReference>
<evidence type="ECO:0000313" key="2">
    <source>
        <dbReference type="Proteomes" id="UP000269289"/>
    </source>
</evidence>
<organism evidence="1 2">
    <name type="scientific">Cellulomonas triticagri</name>
    <dbReference type="NCBI Taxonomy" id="2483352"/>
    <lineage>
        <taxon>Bacteria</taxon>
        <taxon>Bacillati</taxon>
        <taxon>Actinomycetota</taxon>
        <taxon>Actinomycetes</taxon>
        <taxon>Micrococcales</taxon>
        <taxon>Cellulomonadaceae</taxon>
        <taxon>Cellulomonas</taxon>
    </lineage>
</organism>
<reference evidence="1 2" key="1">
    <citation type="submission" date="2018-10" db="EMBL/GenBank/DDBJ databases">
        <title>Isolation, diversity and antifungal activity of actinobacteria from wheat.</title>
        <authorList>
            <person name="Han C."/>
        </authorList>
    </citation>
    <scope>NUCLEOTIDE SEQUENCE [LARGE SCALE GENOMIC DNA]</scope>
    <source>
        <strain evidence="1 2">NEAU-YY56</strain>
    </source>
</reference>